<protein>
    <submittedName>
        <fullName evidence="1">Glycosyl transferase family 14</fullName>
    </submittedName>
</protein>
<evidence type="ECO:0000313" key="2">
    <source>
        <dbReference type="Proteomes" id="UP000283633"/>
    </source>
</evidence>
<keyword evidence="2" id="KW-1185">Reference proteome</keyword>
<reference evidence="1 2" key="1">
    <citation type="submission" date="2018-08" db="EMBL/GenBank/DDBJ databases">
        <title>Genome Lactobacillus garii FI11369.</title>
        <authorList>
            <person name="Diaz M."/>
            <person name="Narbad A."/>
        </authorList>
    </citation>
    <scope>NUCLEOTIDE SEQUENCE [LARGE SCALE GENOMIC DNA]</scope>
    <source>
        <strain evidence="1 2">FI11369</strain>
    </source>
</reference>
<keyword evidence="1" id="KW-0808">Transferase</keyword>
<dbReference type="Proteomes" id="UP000283633">
    <property type="component" value="Unassembled WGS sequence"/>
</dbReference>
<proteinExistence type="predicted"/>
<feature type="non-terminal residue" evidence="1">
    <location>
        <position position="1"/>
    </location>
</feature>
<dbReference type="AlphaFoldDB" id="A0A3R8KCC5"/>
<dbReference type="EMBL" id="QWZQ01000106">
    <property type="protein sequence ID" value="RRK09177.1"/>
    <property type="molecule type" value="Genomic_DNA"/>
</dbReference>
<evidence type="ECO:0000313" key="1">
    <source>
        <dbReference type="EMBL" id="RRK09177.1"/>
    </source>
</evidence>
<accession>A0A3R8KCC5</accession>
<name>A0A3R8KCC5_9LACO</name>
<organism evidence="1 2">
    <name type="scientific">Lactiplantibacillus garii</name>
    <dbReference type="NCBI Taxonomy" id="2306423"/>
    <lineage>
        <taxon>Bacteria</taxon>
        <taxon>Bacillati</taxon>
        <taxon>Bacillota</taxon>
        <taxon>Bacilli</taxon>
        <taxon>Lactobacillales</taxon>
        <taxon>Lactobacillaceae</taxon>
        <taxon>Lactiplantibacillus</taxon>
    </lineage>
</organism>
<dbReference type="GO" id="GO:0016740">
    <property type="term" value="F:transferase activity"/>
    <property type="evidence" value="ECO:0007669"/>
    <property type="project" value="UniProtKB-KW"/>
</dbReference>
<sequence>VVDNRCLIYKAFGKGRAIDEMFMQTLLVNSKFKNTLADAKIGNLRFIEWGSARSPKEFTDVQDGMKLLQSDKIFARKFNMEKGKNLIFYVIRNRDK</sequence>
<comment type="caution">
    <text evidence="1">The sequence shown here is derived from an EMBL/GenBank/DDBJ whole genome shotgun (WGS) entry which is preliminary data.</text>
</comment>
<gene>
    <name evidence="1" type="ORF">D1831_14265</name>
</gene>